<gene>
    <name evidence="2" type="ORF">Dbus_chr2Lg1014</name>
</gene>
<accession>A0A0M3QTI1</accession>
<dbReference type="Proteomes" id="UP000494163">
    <property type="component" value="Chromosome 2L"/>
</dbReference>
<evidence type="ECO:0000313" key="3">
    <source>
        <dbReference type="Proteomes" id="UP000494163"/>
    </source>
</evidence>
<sequence length="391" mass="43628">MGAKATKMDGSYLPDTPTLNNMRMERKYQKTEMEMSTPIKSSDPDPNALLDPRSPSGCRTPMNFLAPQVQVAKVVPATEACGENAFAQFRKRLLKGFSLDDPRSPQLNRTPLILDEVIDRTLNMDDTFSDLFVETRVPATAVTEPVADEKPIELEPPMEMELPSPISHNNSSLEIESIIYDEETMPCDMMLQKTPPQQPYDPRSPTVGVERTPIIFCDDEDEEARETQMLEDILQTLTLNLSNESSMASFASATGEFEMTLDEPQAQAPTQASKPAAPTNKHLDRVRLGNKRRVAPRKPARASKSQIYVDANEGGVTSTPKTTPQSAQRTHRTPLGSVNRNRMHLRSRSVEKDLRKTPLSLKSFDDQLNPSERRNVPSIHMLMTGDDGFDG</sequence>
<keyword evidence="3" id="KW-1185">Reference proteome</keyword>
<dbReference type="OMA" id="CVKNKPH"/>
<dbReference type="STRING" id="30019.A0A0M3QTI1"/>
<feature type="region of interest" description="Disordered" evidence="1">
    <location>
        <begin position="1"/>
        <end position="56"/>
    </location>
</feature>
<feature type="compositionally biased region" description="Polar residues" evidence="1">
    <location>
        <begin position="315"/>
        <end position="328"/>
    </location>
</feature>
<name>A0A0M3QTI1_DROBS</name>
<dbReference type="EMBL" id="CP012523">
    <property type="protein sequence ID" value="ALC38929.1"/>
    <property type="molecule type" value="Genomic_DNA"/>
</dbReference>
<feature type="region of interest" description="Disordered" evidence="1">
    <location>
        <begin position="263"/>
        <end position="352"/>
    </location>
</feature>
<proteinExistence type="predicted"/>
<evidence type="ECO:0000256" key="1">
    <source>
        <dbReference type="SAM" id="MobiDB-lite"/>
    </source>
</evidence>
<organism evidence="2 3">
    <name type="scientific">Drosophila busckii</name>
    <name type="common">Fruit fly</name>
    <dbReference type="NCBI Taxonomy" id="30019"/>
    <lineage>
        <taxon>Eukaryota</taxon>
        <taxon>Metazoa</taxon>
        <taxon>Ecdysozoa</taxon>
        <taxon>Arthropoda</taxon>
        <taxon>Hexapoda</taxon>
        <taxon>Insecta</taxon>
        <taxon>Pterygota</taxon>
        <taxon>Neoptera</taxon>
        <taxon>Endopterygota</taxon>
        <taxon>Diptera</taxon>
        <taxon>Brachycera</taxon>
        <taxon>Muscomorpha</taxon>
        <taxon>Ephydroidea</taxon>
        <taxon>Drosophilidae</taxon>
        <taxon>Drosophila</taxon>
    </lineage>
</organism>
<evidence type="ECO:0000313" key="2">
    <source>
        <dbReference type="EMBL" id="ALC38929.1"/>
    </source>
</evidence>
<feature type="compositionally biased region" description="Basic residues" evidence="1">
    <location>
        <begin position="288"/>
        <end position="301"/>
    </location>
</feature>
<dbReference type="AlphaFoldDB" id="A0A0M3QTI1"/>
<reference evidence="2 3" key="1">
    <citation type="submission" date="2015-08" db="EMBL/GenBank/DDBJ databases">
        <title>Ancestral chromatin configuration constrains chromatin evolution on differentiating sex chromosomes in Drosophila.</title>
        <authorList>
            <person name="Zhou Q."/>
            <person name="Bachtrog D."/>
        </authorList>
    </citation>
    <scope>NUCLEOTIDE SEQUENCE [LARGE SCALE GENOMIC DNA]</scope>
    <source>
        <tissue evidence="2">Whole larvae</tissue>
    </source>
</reference>
<protein>
    <submittedName>
        <fullName evidence="2">Msb1l</fullName>
    </submittedName>
</protein>
<feature type="compositionally biased region" description="Basic and acidic residues" evidence="1">
    <location>
        <begin position="23"/>
        <end position="33"/>
    </location>
</feature>
<dbReference type="OrthoDB" id="6337960at2759"/>